<accession>A0A150J5Y2</accession>
<proteinExistence type="predicted"/>
<name>A0A150J5Y2_9EURY</name>
<organism evidence="1 2">
    <name type="scientific">Candidatus Methanofastidiosum methylothiophilum</name>
    <dbReference type="NCBI Taxonomy" id="1705564"/>
    <lineage>
        <taxon>Archaea</taxon>
        <taxon>Methanobacteriati</taxon>
        <taxon>Methanobacteriota</taxon>
        <taxon>Stenosarchaea group</taxon>
        <taxon>Candidatus Methanofastidiosia</taxon>
        <taxon>Candidatus Methanofastidiosales</taxon>
        <taxon>Candidatus Methanofastidiosaceae</taxon>
        <taxon>Candidatus Methanofastidiosum</taxon>
    </lineage>
</organism>
<evidence type="ECO:0000313" key="1">
    <source>
        <dbReference type="EMBL" id="KYC52642.1"/>
    </source>
</evidence>
<dbReference type="AlphaFoldDB" id="A0A150J5Y2"/>
<evidence type="ECO:0000313" key="2">
    <source>
        <dbReference type="Proteomes" id="UP000075398"/>
    </source>
</evidence>
<gene>
    <name evidence="1" type="ORF">AMQ22_00692</name>
</gene>
<protein>
    <submittedName>
        <fullName evidence="1">Uncharacterized protein</fullName>
    </submittedName>
</protein>
<comment type="caution">
    <text evidence="1">The sequence shown here is derived from an EMBL/GenBank/DDBJ whole genome shotgun (WGS) entry which is preliminary data.</text>
</comment>
<dbReference type="Proteomes" id="UP000075398">
    <property type="component" value="Unassembled WGS sequence"/>
</dbReference>
<dbReference type="EMBL" id="LNGC01000019">
    <property type="protein sequence ID" value="KYC52642.1"/>
    <property type="molecule type" value="Genomic_DNA"/>
</dbReference>
<reference evidence="1 2" key="1">
    <citation type="journal article" date="2016" name="ISME J.">
        <title>Chasing the elusive Euryarchaeota class WSA2: genomes reveal a uniquely fastidious methyl-reducing methanogen.</title>
        <authorList>
            <person name="Nobu M.K."/>
            <person name="Narihiro T."/>
            <person name="Kuroda K."/>
            <person name="Mei R."/>
            <person name="Liu W.T."/>
        </authorList>
    </citation>
    <scope>NUCLEOTIDE SEQUENCE [LARGE SCALE GENOMIC DNA]</scope>
    <source>
        <strain evidence="1">U1lsi0528_Bin055</strain>
    </source>
</reference>
<sequence length="101" mass="11808">MSDKIFDKEVCDYLLKFGVTNKQINDLKFSNLKQLTIDRLKIIAKLLEEEKFEDVQNHLAYSPAGDGMGDDNYYIFFYDLVDGINDLNDVCNYLKELKKNK</sequence>